<dbReference type="InterPro" id="IPR035985">
    <property type="entry name" value="Ubiquitin-activating_enz"/>
</dbReference>
<evidence type="ECO:0000256" key="2">
    <source>
        <dbReference type="ARBA" id="ARBA00005673"/>
    </source>
</evidence>
<dbReference type="PANTHER" id="PTHR10953:SF5">
    <property type="entry name" value="SUMO-ACTIVATING ENZYME SUBUNIT 2"/>
    <property type="match status" value="1"/>
</dbReference>
<dbReference type="InterPro" id="IPR042449">
    <property type="entry name" value="Ub-E1_IAD_1"/>
</dbReference>
<evidence type="ECO:0000256" key="9">
    <source>
        <dbReference type="PROSITE-ProRule" id="PRU10132"/>
    </source>
</evidence>
<protein>
    <recommendedName>
        <fullName evidence="8">Ubiquitin-activating enzyme E1-like</fullName>
    </recommendedName>
</protein>
<dbReference type="InterPro" id="IPR045886">
    <property type="entry name" value="ThiF/MoeB/HesA"/>
</dbReference>
<evidence type="ECO:0000256" key="8">
    <source>
        <dbReference type="PIRNR" id="PIRNR039133"/>
    </source>
</evidence>
<dbReference type="GeneID" id="95988148"/>
<evidence type="ECO:0000259" key="12">
    <source>
        <dbReference type="Pfam" id="PF00899"/>
    </source>
</evidence>
<evidence type="ECO:0000256" key="11">
    <source>
        <dbReference type="SAM" id="Phobius"/>
    </source>
</evidence>
<keyword evidence="16" id="KW-1185">Reference proteome</keyword>
<evidence type="ECO:0000256" key="7">
    <source>
        <dbReference type="ARBA" id="ARBA00022840"/>
    </source>
</evidence>
<dbReference type="InterPro" id="IPR000594">
    <property type="entry name" value="ThiF_NAD_FAD-bd"/>
</dbReference>
<keyword evidence="11" id="KW-1133">Transmembrane helix</keyword>
<dbReference type="InterPro" id="IPR030661">
    <property type="entry name" value="Uba2"/>
</dbReference>
<feature type="domain" description="Ubiquitin/SUMO-activating enzyme ubiquitin-like" evidence="14">
    <location>
        <begin position="464"/>
        <end position="552"/>
    </location>
</feature>
<dbReference type="InterPro" id="IPR019572">
    <property type="entry name" value="UBA_E1_SCCH"/>
</dbReference>
<feature type="domain" description="THIF-type NAD/FAD binding fold" evidence="12">
    <location>
        <begin position="10"/>
        <end position="454"/>
    </location>
</feature>
<dbReference type="PANTHER" id="PTHR10953">
    <property type="entry name" value="UBIQUITIN-ACTIVATING ENZYME E1"/>
    <property type="match status" value="1"/>
</dbReference>
<dbReference type="InterPro" id="IPR028077">
    <property type="entry name" value="UAE_UbL_dom"/>
</dbReference>
<sequence>MGRLSHTQALLGPEVFELVRTTPILVVGAGGIGCELLKNLVLVGFSNIEIIDLDTIDLSNLNRQFLFRKPDISKPKALVAAATARHFNPSSGINIHARQGNVKESVNDVEWISKFGLVLNALDNLDARRHVNKLCQAADVPLIESGTAGYLGQVSPHVHNKVECFECVPKATPKSFPVCTIRSTPSEPIHCIVWSKSYLFPKLFGEDDEEGDEAELDKAKADGENAEEIEELKKEAAAFREVRTLLGKEDGPERVFRKVFHDDINRLLAMEDMWKKEGRVKPVALDYDGILDGTFPTPPTRASAQPNGATPNGSANGTTSKSTLKDQKELSLKENLELFIDSSRRLSARAIAHPDIVLEFDKDDDDTLDFVLAVANLRATAYGIPTKTRFQVKEMAGNIIPAIATTNAVIAGLIVMQALALLKRDVRTARTVFITTNVDKPLGNSVPAPPDENCAVCRDVYIPLHVDVERFTLGTFVEEVLQSWLRPALFPDDEDAEFEASVQEGGRILADPDFDDNHGKTLAELGIKRGQMLSVTDEDDKFRRINFCILQQPEGAEAAFSLPAEVPEIPERPAKPTPEPPSPEPEIIEAPIDFGKNRGTKRSAPDDDVVATEEKKRKVENQSEIVVDDDDDIILVE</sequence>
<gene>
    <name evidence="15" type="primary">UBA2</name>
    <name evidence="15" type="ORF">Q8F55_007105</name>
</gene>
<reference evidence="15 16" key="1">
    <citation type="submission" date="2023-08" db="EMBL/GenBank/DDBJ databases">
        <title>Annotated Genome Sequence of Vanrija albida AlHP1.</title>
        <authorList>
            <person name="Herzog R."/>
        </authorList>
    </citation>
    <scope>NUCLEOTIDE SEQUENCE [LARGE SCALE GENOMIC DNA]</scope>
    <source>
        <strain evidence="15 16">AlHP1</strain>
    </source>
</reference>
<evidence type="ECO:0000313" key="15">
    <source>
        <dbReference type="EMBL" id="KAL1407672.1"/>
    </source>
</evidence>
<feature type="active site" description="Glycyl thioester intermediate" evidence="9">
    <location>
        <position position="179"/>
    </location>
</feature>
<keyword evidence="11" id="KW-0812">Transmembrane</keyword>
<evidence type="ECO:0000256" key="4">
    <source>
        <dbReference type="ARBA" id="ARBA00022741"/>
    </source>
</evidence>
<dbReference type="SUPFAM" id="SSF69572">
    <property type="entry name" value="Activating enzymes of the ubiquitin-like proteins"/>
    <property type="match status" value="1"/>
</dbReference>
<keyword evidence="6 8" id="KW-0862">Zinc</keyword>
<evidence type="ECO:0000256" key="10">
    <source>
        <dbReference type="SAM" id="MobiDB-lite"/>
    </source>
</evidence>
<evidence type="ECO:0000256" key="5">
    <source>
        <dbReference type="ARBA" id="ARBA00022786"/>
    </source>
</evidence>
<keyword evidence="4 8" id="KW-0547">Nucleotide-binding</keyword>
<organism evidence="15 16">
    <name type="scientific">Vanrija albida</name>
    <dbReference type="NCBI Taxonomy" id="181172"/>
    <lineage>
        <taxon>Eukaryota</taxon>
        <taxon>Fungi</taxon>
        <taxon>Dikarya</taxon>
        <taxon>Basidiomycota</taxon>
        <taxon>Agaricomycotina</taxon>
        <taxon>Tremellomycetes</taxon>
        <taxon>Trichosporonales</taxon>
        <taxon>Trichosporonaceae</taxon>
        <taxon>Vanrija</taxon>
    </lineage>
</organism>
<evidence type="ECO:0000259" key="14">
    <source>
        <dbReference type="Pfam" id="PF14732"/>
    </source>
</evidence>
<dbReference type="Pfam" id="PF14732">
    <property type="entry name" value="UAE_UbL"/>
    <property type="match status" value="1"/>
</dbReference>
<dbReference type="PROSITE" id="PS00865">
    <property type="entry name" value="UBIQUITIN_ACTIVAT_2"/>
    <property type="match status" value="1"/>
</dbReference>
<evidence type="ECO:0000259" key="13">
    <source>
        <dbReference type="Pfam" id="PF10585"/>
    </source>
</evidence>
<dbReference type="Gene3D" id="1.10.10.520">
    <property type="entry name" value="Ubiquitin activating enzymes (Uba3). Chain: B, domain 2"/>
    <property type="match status" value="1"/>
</dbReference>
<dbReference type="EMBL" id="JBBXJM010000005">
    <property type="protein sequence ID" value="KAL1407672.1"/>
    <property type="molecule type" value="Genomic_DNA"/>
</dbReference>
<feature type="region of interest" description="Disordered" evidence="10">
    <location>
        <begin position="294"/>
        <end position="326"/>
    </location>
</feature>
<comment type="caution">
    <text evidence="15">The sequence shown here is derived from an EMBL/GenBank/DDBJ whole genome shotgun (WGS) entry which is preliminary data.</text>
</comment>
<keyword evidence="15" id="KW-0436">Ligase</keyword>
<comment type="similarity">
    <text evidence="2 8">Belongs to the ubiquitin-activating E1 family.</text>
</comment>
<dbReference type="InterPro" id="IPR023318">
    <property type="entry name" value="Ub_act_enz_dom_a_sf"/>
</dbReference>
<dbReference type="RefSeq" id="XP_069207616.1">
    <property type="nucleotide sequence ID" value="XM_069355545.1"/>
</dbReference>
<dbReference type="Pfam" id="PF10585">
    <property type="entry name" value="UBA_E1_SCCH"/>
    <property type="match status" value="1"/>
</dbReference>
<evidence type="ECO:0000256" key="3">
    <source>
        <dbReference type="ARBA" id="ARBA00022723"/>
    </source>
</evidence>
<keyword evidence="7 8" id="KW-0067">ATP-binding</keyword>
<dbReference type="InterPro" id="IPR033127">
    <property type="entry name" value="UBQ-activ_enz_E1_Cys_AS"/>
</dbReference>
<dbReference type="GO" id="GO:0004839">
    <property type="term" value="F:ubiquitin activating enzyme activity"/>
    <property type="evidence" value="ECO:0007669"/>
    <property type="project" value="UniProtKB-EC"/>
</dbReference>
<evidence type="ECO:0000256" key="1">
    <source>
        <dbReference type="ARBA" id="ARBA00004718"/>
    </source>
</evidence>
<dbReference type="Proteomes" id="UP001565368">
    <property type="component" value="Unassembled WGS sequence"/>
</dbReference>
<dbReference type="Pfam" id="PF00899">
    <property type="entry name" value="ThiF"/>
    <property type="match status" value="1"/>
</dbReference>
<dbReference type="Gene3D" id="3.50.50.80">
    <property type="entry name" value="Ubiquitin-activating enzyme E1, inactive adenylation domain, subdomain 1"/>
    <property type="match status" value="1"/>
</dbReference>
<feature type="region of interest" description="Disordered" evidence="10">
    <location>
        <begin position="568"/>
        <end position="623"/>
    </location>
</feature>
<evidence type="ECO:0000256" key="6">
    <source>
        <dbReference type="ARBA" id="ARBA00022833"/>
    </source>
</evidence>
<keyword evidence="5 8" id="KW-0833">Ubl conjugation pathway</keyword>
<comment type="pathway">
    <text evidence="1 8">Protein modification; protein sumoylation.</text>
</comment>
<keyword evidence="11" id="KW-0472">Membrane</keyword>
<dbReference type="PROSITE" id="PS51257">
    <property type="entry name" value="PROKAR_LIPOPROTEIN"/>
    <property type="match status" value="1"/>
</dbReference>
<comment type="subunit">
    <text evidence="8">Heterodimer.</text>
</comment>
<dbReference type="PIRSF" id="PIRSF039133">
    <property type="entry name" value="SUMO_E1B"/>
    <property type="match status" value="1"/>
</dbReference>
<feature type="compositionally biased region" description="Basic and acidic residues" evidence="10">
    <location>
        <begin position="612"/>
        <end position="621"/>
    </location>
</feature>
<keyword evidence="3 8" id="KW-0479">Metal-binding</keyword>
<feature type="compositionally biased region" description="Pro residues" evidence="10">
    <location>
        <begin position="575"/>
        <end position="584"/>
    </location>
</feature>
<proteinExistence type="inferred from homology"/>
<feature type="transmembrane region" description="Helical" evidence="11">
    <location>
        <begin position="399"/>
        <end position="422"/>
    </location>
</feature>
<name>A0ABR3PZD4_9TREE</name>
<accession>A0ABR3PZD4</accession>
<evidence type="ECO:0000313" key="16">
    <source>
        <dbReference type="Proteomes" id="UP001565368"/>
    </source>
</evidence>
<feature type="domain" description="Ubiquitin-activating enzyme SCCH" evidence="13">
    <location>
        <begin position="324"/>
        <end position="393"/>
    </location>
</feature>
<dbReference type="Gene3D" id="3.10.290.20">
    <property type="entry name" value="Ubiquitin-like 2 activating enzyme e1b. Chain: B, domain 3"/>
    <property type="match status" value="1"/>
</dbReference>
<feature type="compositionally biased region" description="Polar residues" evidence="10">
    <location>
        <begin position="300"/>
        <end position="322"/>
    </location>
</feature>